<evidence type="ECO:0000256" key="3">
    <source>
        <dbReference type="ARBA" id="ARBA00019010"/>
    </source>
</evidence>
<evidence type="ECO:0000313" key="12">
    <source>
        <dbReference type="Proteomes" id="UP000230638"/>
    </source>
</evidence>
<evidence type="ECO:0000256" key="8">
    <source>
        <dbReference type="ARBA" id="ARBA00022840"/>
    </source>
</evidence>
<evidence type="ECO:0000256" key="5">
    <source>
        <dbReference type="ARBA" id="ARBA00022694"/>
    </source>
</evidence>
<name>A0A2H0CU83_9BACT</name>
<keyword evidence="8" id="KW-0067">ATP-binding</keyword>
<evidence type="ECO:0000256" key="6">
    <source>
        <dbReference type="ARBA" id="ARBA00022723"/>
    </source>
</evidence>
<dbReference type="GO" id="GO:0002949">
    <property type="term" value="P:tRNA threonylcarbamoyladenosine modification"/>
    <property type="evidence" value="ECO:0007669"/>
    <property type="project" value="InterPro"/>
</dbReference>
<dbReference type="PANTHER" id="PTHR33540">
    <property type="entry name" value="TRNA THREONYLCARBAMOYLADENOSINE BIOSYNTHESIS PROTEIN TSAE"/>
    <property type="match status" value="1"/>
</dbReference>
<organism evidence="11 12">
    <name type="scientific">Candidatus Lloydbacteria bacterium CG22_combo_CG10-13_8_21_14_all_47_15</name>
    <dbReference type="NCBI Taxonomy" id="1974635"/>
    <lineage>
        <taxon>Bacteria</taxon>
        <taxon>Candidatus Lloydiibacteriota</taxon>
    </lineage>
</organism>
<dbReference type="EMBL" id="PCTL01000020">
    <property type="protein sequence ID" value="PIP73467.1"/>
    <property type="molecule type" value="Genomic_DNA"/>
</dbReference>
<dbReference type="SUPFAM" id="SSF52540">
    <property type="entry name" value="P-loop containing nucleoside triphosphate hydrolases"/>
    <property type="match status" value="1"/>
</dbReference>
<dbReference type="Proteomes" id="UP000230638">
    <property type="component" value="Unassembled WGS sequence"/>
</dbReference>
<gene>
    <name evidence="11" type="ORF">COW88_01935</name>
</gene>
<accession>A0A2H0CU83</accession>
<protein>
    <recommendedName>
        <fullName evidence="3">tRNA threonylcarbamoyladenosine biosynthesis protein TsaE</fullName>
    </recommendedName>
    <alternativeName>
        <fullName evidence="10">t(6)A37 threonylcarbamoyladenosine biosynthesis protein TsaE</fullName>
    </alternativeName>
</protein>
<sequence>MEVEKKKVLAEEEMNGVARIIARKIMHAGPRKDGATVVALAGELGTGKTTFTKAFARELGITEPVVSPTFILSRTYHILGNGSFERFVHIDAYRLSGSDELSHLGWNDIMADTKAIVVVEWAERIRDALPDCACVISFEHTDGDMRAVTIEEYAKEKNNTGR</sequence>
<evidence type="ECO:0000256" key="7">
    <source>
        <dbReference type="ARBA" id="ARBA00022741"/>
    </source>
</evidence>
<dbReference type="GO" id="GO:0005524">
    <property type="term" value="F:ATP binding"/>
    <property type="evidence" value="ECO:0007669"/>
    <property type="project" value="UniProtKB-KW"/>
</dbReference>
<dbReference type="Pfam" id="PF02367">
    <property type="entry name" value="TsaE"/>
    <property type="match status" value="1"/>
</dbReference>
<dbReference type="InterPro" id="IPR003442">
    <property type="entry name" value="T6A_TsaE"/>
</dbReference>
<dbReference type="NCBIfam" id="TIGR00150">
    <property type="entry name" value="T6A_YjeE"/>
    <property type="match status" value="1"/>
</dbReference>
<keyword evidence="5" id="KW-0819">tRNA processing</keyword>
<comment type="caution">
    <text evidence="11">The sequence shown here is derived from an EMBL/GenBank/DDBJ whole genome shotgun (WGS) entry which is preliminary data.</text>
</comment>
<keyword evidence="7" id="KW-0547">Nucleotide-binding</keyword>
<dbReference type="PANTHER" id="PTHR33540:SF2">
    <property type="entry name" value="TRNA THREONYLCARBAMOYLADENOSINE BIOSYNTHESIS PROTEIN TSAE"/>
    <property type="match status" value="1"/>
</dbReference>
<keyword evidence="4" id="KW-0963">Cytoplasm</keyword>
<dbReference type="GO" id="GO:0005737">
    <property type="term" value="C:cytoplasm"/>
    <property type="evidence" value="ECO:0007669"/>
    <property type="project" value="UniProtKB-SubCell"/>
</dbReference>
<comment type="subcellular location">
    <subcellularLocation>
        <location evidence="1">Cytoplasm</location>
    </subcellularLocation>
</comment>
<comment type="similarity">
    <text evidence="2">Belongs to the TsaE family.</text>
</comment>
<dbReference type="GO" id="GO:0046872">
    <property type="term" value="F:metal ion binding"/>
    <property type="evidence" value="ECO:0007669"/>
    <property type="project" value="UniProtKB-KW"/>
</dbReference>
<dbReference type="GO" id="GO:0016740">
    <property type="term" value="F:transferase activity"/>
    <property type="evidence" value="ECO:0007669"/>
    <property type="project" value="UniProtKB-KW"/>
</dbReference>
<evidence type="ECO:0000256" key="2">
    <source>
        <dbReference type="ARBA" id="ARBA00007599"/>
    </source>
</evidence>
<keyword evidence="9" id="KW-0460">Magnesium</keyword>
<dbReference type="InterPro" id="IPR027417">
    <property type="entry name" value="P-loop_NTPase"/>
</dbReference>
<reference evidence="11 12" key="1">
    <citation type="submission" date="2017-09" db="EMBL/GenBank/DDBJ databases">
        <title>Depth-based differentiation of microbial function through sediment-hosted aquifers and enrichment of novel symbionts in the deep terrestrial subsurface.</title>
        <authorList>
            <person name="Probst A.J."/>
            <person name="Ladd B."/>
            <person name="Jarett J.K."/>
            <person name="Geller-Mcgrath D.E."/>
            <person name="Sieber C.M."/>
            <person name="Emerson J.B."/>
            <person name="Anantharaman K."/>
            <person name="Thomas B.C."/>
            <person name="Malmstrom R."/>
            <person name="Stieglmeier M."/>
            <person name="Klingl A."/>
            <person name="Woyke T."/>
            <person name="Ryan C.M."/>
            <person name="Banfield J.F."/>
        </authorList>
    </citation>
    <scope>NUCLEOTIDE SEQUENCE [LARGE SCALE GENOMIC DNA]</scope>
    <source>
        <strain evidence="11">CG22_combo_CG10-13_8_21_14_all_47_15</strain>
    </source>
</reference>
<evidence type="ECO:0000256" key="1">
    <source>
        <dbReference type="ARBA" id="ARBA00004496"/>
    </source>
</evidence>
<evidence type="ECO:0000313" key="11">
    <source>
        <dbReference type="EMBL" id="PIP73467.1"/>
    </source>
</evidence>
<keyword evidence="11" id="KW-0808">Transferase</keyword>
<proteinExistence type="inferred from homology"/>
<dbReference type="Gene3D" id="3.40.50.300">
    <property type="entry name" value="P-loop containing nucleotide triphosphate hydrolases"/>
    <property type="match status" value="1"/>
</dbReference>
<keyword evidence="6" id="KW-0479">Metal-binding</keyword>
<evidence type="ECO:0000256" key="10">
    <source>
        <dbReference type="ARBA" id="ARBA00032441"/>
    </source>
</evidence>
<evidence type="ECO:0000256" key="9">
    <source>
        <dbReference type="ARBA" id="ARBA00022842"/>
    </source>
</evidence>
<evidence type="ECO:0000256" key="4">
    <source>
        <dbReference type="ARBA" id="ARBA00022490"/>
    </source>
</evidence>
<dbReference type="AlphaFoldDB" id="A0A2H0CU83"/>